<evidence type="ECO:0000313" key="5">
    <source>
        <dbReference type="Proteomes" id="UP001153321"/>
    </source>
</evidence>
<feature type="active site" evidence="1">
    <location>
        <position position="200"/>
    </location>
</feature>
<dbReference type="CDD" id="cd04280">
    <property type="entry name" value="ZnMc_astacin_like"/>
    <property type="match status" value="1"/>
</dbReference>
<dbReference type="SMART" id="SM00235">
    <property type="entry name" value="ZnMc"/>
    <property type="match status" value="1"/>
</dbReference>
<dbReference type="Gene3D" id="3.40.390.10">
    <property type="entry name" value="Collagenase (Catalytic Domain)"/>
    <property type="match status" value="1"/>
</dbReference>
<dbReference type="AlphaFoldDB" id="A0A9P0IE59"/>
<name>A0A9P0IE59_SPOLI</name>
<gene>
    <name evidence="4" type="ORF">SPLIT_LOCUS8885</name>
</gene>
<keyword evidence="1 2" id="KW-0862">Zinc</keyword>
<comment type="cofactor">
    <cofactor evidence="1 2">
        <name>Zn(2+)</name>
        <dbReference type="ChEBI" id="CHEBI:29105"/>
    </cofactor>
    <text evidence="1 2">Binds 1 zinc ion per subunit.</text>
</comment>
<dbReference type="EMBL" id="LR824534">
    <property type="protein sequence ID" value="CAH1643530.1"/>
    <property type="molecule type" value="Genomic_DNA"/>
</dbReference>
<dbReference type="Proteomes" id="UP001153321">
    <property type="component" value="Chromosome 3"/>
</dbReference>
<keyword evidence="5" id="KW-1185">Reference proteome</keyword>
<keyword evidence="1 2" id="KW-0482">Metalloprotease</keyword>
<proteinExistence type="predicted"/>
<reference evidence="4" key="1">
    <citation type="submission" date="2022-02" db="EMBL/GenBank/DDBJ databases">
        <authorList>
            <person name="King R."/>
        </authorList>
    </citation>
    <scope>NUCLEOTIDE SEQUENCE</scope>
</reference>
<dbReference type="PRINTS" id="PR00480">
    <property type="entry name" value="ASTACIN"/>
</dbReference>
<dbReference type="InterPro" id="IPR024079">
    <property type="entry name" value="MetalloPept_cat_dom_sf"/>
</dbReference>
<keyword evidence="1 2" id="KW-0479">Metal-binding</keyword>
<sequence length="312" mass="35444">MLQCFQCVSASNKWTVEMLPISLKMVKFHIRLVVLSSIIVFSISTASPIYDSVDSEKDAAPIYDNVDFETDDDVGEYGKYFEGDMVLSVSQQQALENSYARNGLVDEDQRWPNHTVVYHINEEDFDEEQISKIMNAMAEIANHSCLIFRPRASEDEHAVVIEGSNDGCSAAVGYVPPGDDQEQTISLARGCFRHGSLVHEMLHTLGFRHMQSTHDRDDYVTVVWDNIQPEYAYNFLKYGNDSVTNLGVPYDYNSVMHYTRKAYSSNGKDTIIPLKENVNIGQRVGLSHGDIMKLNRMYCLKNKTDDEEDTYT</sequence>
<dbReference type="PANTHER" id="PTHR10127:SF814">
    <property type="entry name" value="MEPRIN A SUBUNIT BETA"/>
    <property type="match status" value="1"/>
</dbReference>
<protein>
    <recommendedName>
        <fullName evidence="2">Metalloendopeptidase</fullName>
        <ecNumber evidence="2">3.4.24.-</ecNumber>
    </recommendedName>
</protein>
<dbReference type="EC" id="3.4.24.-" evidence="2"/>
<evidence type="ECO:0000259" key="3">
    <source>
        <dbReference type="PROSITE" id="PS51864"/>
    </source>
</evidence>
<feature type="binding site" evidence="1">
    <location>
        <position position="203"/>
    </location>
    <ligand>
        <name>Zn(2+)</name>
        <dbReference type="ChEBI" id="CHEBI:29105"/>
        <note>catalytic</note>
    </ligand>
</feature>
<dbReference type="PROSITE" id="PS51864">
    <property type="entry name" value="ASTACIN"/>
    <property type="match status" value="1"/>
</dbReference>
<dbReference type="PANTHER" id="PTHR10127">
    <property type="entry name" value="DISCOIDIN, CUB, EGF, LAMININ , AND ZINC METALLOPROTEASE DOMAIN CONTAINING"/>
    <property type="match status" value="1"/>
</dbReference>
<evidence type="ECO:0000313" key="4">
    <source>
        <dbReference type="EMBL" id="CAH1643530.1"/>
    </source>
</evidence>
<dbReference type="SUPFAM" id="SSF55486">
    <property type="entry name" value="Metalloproteases ('zincins'), catalytic domain"/>
    <property type="match status" value="1"/>
</dbReference>
<dbReference type="InterPro" id="IPR006026">
    <property type="entry name" value="Peptidase_Metallo"/>
</dbReference>
<keyword evidence="1 2" id="KW-0645">Protease</keyword>
<feature type="domain" description="Peptidase M12A" evidence="3">
    <location>
        <begin position="102"/>
        <end position="300"/>
    </location>
</feature>
<comment type="caution">
    <text evidence="1">Lacks conserved residue(s) required for the propagation of feature annotation.</text>
</comment>
<dbReference type="GO" id="GO:0004222">
    <property type="term" value="F:metalloendopeptidase activity"/>
    <property type="evidence" value="ECO:0007669"/>
    <property type="project" value="UniProtKB-UniRule"/>
</dbReference>
<feature type="binding site" evidence="1">
    <location>
        <position position="209"/>
    </location>
    <ligand>
        <name>Zn(2+)</name>
        <dbReference type="ChEBI" id="CHEBI:29105"/>
        <note>catalytic</note>
    </ligand>
</feature>
<feature type="binding site" evidence="1">
    <location>
        <position position="199"/>
    </location>
    <ligand>
        <name>Zn(2+)</name>
        <dbReference type="ChEBI" id="CHEBI:29105"/>
        <note>catalytic</note>
    </ligand>
</feature>
<organism evidence="4 5">
    <name type="scientific">Spodoptera littoralis</name>
    <name type="common">Egyptian cotton leafworm</name>
    <dbReference type="NCBI Taxonomy" id="7109"/>
    <lineage>
        <taxon>Eukaryota</taxon>
        <taxon>Metazoa</taxon>
        <taxon>Ecdysozoa</taxon>
        <taxon>Arthropoda</taxon>
        <taxon>Hexapoda</taxon>
        <taxon>Insecta</taxon>
        <taxon>Pterygota</taxon>
        <taxon>Neoptera</taxon>
        <taxon>Endopterygota</taxon>
        <taxon>Lepidoptera</taxon>
        <taxon>Glossata</taxon>
        <taxon>Ditrysia</taxon>
        <taxon>Noctuoidea</taxon>
        <taxon>Noctuidae</taxon>
        <taxon>Amphipyrinae</taxon>
        <taxon>Spodoptera</taxon>
    </lineage>
</organism>
<evidence type="ECO:0000256" key="2">
    <source>
        <dbReference type="RuleBase" id="RU361183"/>
    </source>
</evidence>
<dbReference type="InterPro" id="IPR034035">
    <property type="entry name" value="Astacin-like_dom"/>
</dbReference>
<dbReference type="GO" id="GO:0008270">
    <property type="term" value="F:zinc ion binding"/>
    <property type="evidence" value="ECO:0007669"/>
    <property type="project" value="UniProtKB-UniRule"/>
</dbReference>
<keyword evidence="1 2" id="KW-0378">Hydrolase</keyword>
<evidence type="ECO:0000256" key="1">
    <source>
        <dbReference type="PROSITE-ProRule" id="PRU01211"/>
    </source>
</evidence>
<accession>A0A9P0IE59</accession>
<dbReference type="GO" id="GO:0006508">
    <property type="term" value="P:proteolysis"/>
    <property type="evidence" value="ECO:0007669"/>
    <property type="project" value="UniProtKB-KW"/>
</dbReference>
<dbReference type="InterPro" id="IPR001506">
    <property type="entry name" value="Peptidase_M12A"/>
</dbReference>
<dbReference type="Pfam" id="PF01400">
    <property type="entry name" value="Astacin"/>
    <property type="match status" value="1"/>
</dbReference>